<evidence type="ECO:0000256" key="1">
    <source>
        <dbReference type="SAM" id="SignalP"/>
    </source>
</evidence>
<keyword evidence="1" id="KW-0732">Signal</keyword>
<dbReference type="PROSITE" id="PS51257">
    <property type="entry name" value="PROKAR_LIPOPROTEIN"/>
    <property type="match status" value="1"/>
</dbReference>
<evidence type="ECO:0000313" key="3">
    <source>
        <dbReference type="Proteomes" id="UP001215503"/>
    </source>
</evidence>
<name>A0ABT5YLF6_9PROT</name>
<dbReference type="EMBL" id="JARHUD010000003">
    <property type="protein sequence ID" value="MDF2095605.1"/>
    <property type="molecule type" value="Genomic_DNA"/>
</dbReference>
<evidence type="ECO:0000313" key="2">
    <source>
        <dbReference type="EMBL" id="MDF2095605.1"/>
    </source>
</evidence>
<proteinExistence type="predicted"/>
<dbReference type="RefSeq" id="WP_275821191.1">
    <property type="nucleotide sequence ID" value="NZ_JARHUD010000003.1"/>
</dbReference>
<comment type="caution">
    <text evidence="2">The sequence shown here is derived from an EMBL/GenBank/DDBJ whole genome shotgun (WGS) entry which is preliminary data.</text>
</comment>
<gene>
    <name evidence="2" type="ORF">P2G67_06415</name>
</gene>
<keyword evidence="2" id="KW-0449">Lipoprotein</keyword>
<protein>
    <submittedName>
        <fullName evidence="2">Lipoprotein</fullName>
    </submittedName>
</protein>
<feature type="signal peptide" evidence="1">
    <location>
        <begin position="1"/>
        <end position="21"/>
    </location>
</feature>
<feature type="chain" id="PRO_5046664974" evidence="1">
    <location>
        <begin position="22"/>
        <end position="60"/>
    </location>
</feature>
<keyword evidence="3" id="KW-1185">Reference proteome</keyword>
<organism evidence="2 3">
    <name type="scientific">Aquibaculum arenosum</name>
    <dbReference type="NCBI Taxonomy" id="3032591"/>
    <lineage>
        <taxon>Bacteria</taxon>
        <taxon>Pseudomonadati</taxon>
        <taxon>Pseudomonadota</taxon>
        <taxon>Alphaproteobacteria</taxon>
        <taxon>Rhodospirillales</taxon>
        <taxon>Rhodovibrionaceae</taxon>
        <taxon>Aquibaculum</taxon>
    </lineage>
</organism>
<sequence length="60" mass="6247">MRAAVLSALLVGLLAACGVKGDPVVPEGEEALYRLGERQYPAPHTVVPQAPAPEGREAQP</sequence>
<reference evidence="2 3" key="1">
    <citation type="submission" date="2023-03" db="EMBL/GenBank/DDBJ databases">
        <title>Fodinicurvata sp. CAU 1616 isolated from sea sendiment.</title>
        <authorList>
            <person name="Kim W."/>
        </authorList>
    </citation>
    <scope>NUCLEOTIDE SEQUENCE [LARGE SCALE GENOMIC DNA]</scope>
    <source>
        <strain evidence="2 3">CAU 1616</strain>
    </source>
</reference>
<accession>A0ABT5YLF6</accession>
<dbReference type="Proteomes" id="UP001215503">
    <property type="component" value="Unassembled WGS sequence"/>
</dbReference>